<name>A0A2N1M8V2_9GLOM</name>
<dbReference type="Proteomes" id="UP000233469">
    <property type="component" value="Unassembled WGS sequence"/>
</dbReference>
<dbReference type="AlphaFoldDB" id="A0A2N1M8V2"/>
<dbReference type="InterPro" id="IPR013761">
    <property type="entry name" value="SAM/pointed_sf"/>
</dbReference>
<proteinExistence type="predicted"/>
<dbReference type="SUPFAM" id="SSF52540">
    <property type="entry name" value="P-loop containing nucleoside triphosphate hydrolases"/>
    <property type="match status" value="1"/>
</dbReference>
<keyword evidence="1" id="KW-0175">Coiled coil</keyword>
<evidence type="ECO:0000313" key="3">
    <source>
        <dbReference type="Proteomes" id="UP000233469"/>
    </source>
</evidence>
<evidence type="ECO:0008006" key="4">
    <source>
        <dbReference type="Google" id="ProtNLM"/>
    </source>
</evidence>
<comment type="caution">
    <text evidence="2">The sequence shown here is derived from an EMBL/GenBank/DDBJ whole genome shotgun (WGS) entry which is preliminary data.</text>
</comment>
<gene>
    <name evidence="2" type="ORF">RhiirC2_824030</name>
</gene>
<protein>
    <recommendedName>
        <fullName evidence="4">Crinkler family protein</fullName>
    </recommendedName>
</protein>
<dbReference type="Gene3D" id="1.10.150.50">
    <property type="entry name" value="Transcription Factor, Ets-1"/>
    <property type="match status" value="1"/>
</dbReference>
<evidence type="ECO:0000256" key="1">
    <source>
        <dbReference type="SAM" id="Coils"/>
    </source>
</evidence>
<dbReference type="VEuPathDB" id="FungiDB:FUN_024660"/>
<dbReference type="VEuPathDB" id="FungiDB:RhiirA1_515182"/>
<organism evidence="2 3">
    <name type="scientific">Rhizophagus irregularis</name>
    <dbReference type="NCBI Taxonomy" id="588596"/>
    <lineage>
        <taxon>Eukaryota</taxon>
        <taxon>Fungi</taxon>
        <taxon>Fungi incertae sedis</taxon>
        <taxon>Mucoromycota</taxon>
        <taxon>Glomeromycotina</taxon>
        <taxon>Glomeromycetes</taxon>
        <taxon>Glomerales</taxon>
        <taxon>Glomeraceae</taxon>
        <taxon>Rhizophagus</taxon>
    </lineage>
</organism>
<dbReference type="VEuPathDB" id="FungiDB:RhiirA1_517346"/>
<dbReference type="VEuPathDB" id="FungiDB:RhiirA1_134224"/>
<feature type="coiled-coil region" evidence="1">
    <location>
        <begin position="28"/>
        <end position="55"/>
    </location>
</feature>
<evidence type="ECO:0000313" key="2">
    <source>
        <dbReference type="EMBL" id="PKK58036.1"/>
    </source>
</evidence>
<reference evidence="2 3" key="1">
    <citation type="submission" date="2016-04" db="EMBL/GenBank/DDBJ databases">
        <title>Genome analyses suggest a sexual origin of heterokaryosis in a supposedly ancient asexual fungus.</title>
        <authorList>
            <person name="Ropars J."/>
            <person name="Sedzielewska K."/>
            <person name="Noel J."/>
            <person name="Charron P."/>
            <person name="Farinelli L."/>
            <person name="Marton T."/>
            <person name="Kruger M."/>
            <person name="Pelin A."/>
            <person name="Brachmann A."/>
            <person name="Corradi N."/>
        </authorList>
    </citation>
    <scope>NUCLEOTIDE SEQUENCE [LARGE SCALE GENOMIC DNA]</scope>
    <source>
        <strain evidence="2 3">C2</strain>
    </source>
</reference>
<dbReference type="VEuPathDB" id="FungiDB:RhiirFUN_004053"/>
<reference evidence="2 3" key="2">
    <citation type="submission" date="2017-10" db="EMBL/GenBank/DDBJ databases">
        <title>Extensive intraspecific genome diversity in a model arbuscular mycorrhizal fungus.</title>
        <authorList>
            <person name="Chen E.C.H."/>
            <person name="Morin E."/>
            <person name="Baudet D."/>
            <person name="Noel J."/>
            <person name="Ndikumana S."/>
            <person name="Charron P."/>
            <person name="St-Onge C."/>
            <person name="Giorgi J."/>
            <person name="Grigoriev I.V."/>
            <person name="Roux C."/>
            <person name="Martin F.M."/>
            <person name="Corradi N."/>
        </authorList>
    </citation>
    <scope>NUCLEOTIDE SEQUENCE [LARGE SCALE GENOMIC DNA]</scope>
    <source>
        <strain evidence="2 3">C2</strain>
    </source>
</reference>
<dbReference type="EMBL" id="LLXL01003885">
    <property type="protein sequence ID" value="PKK58036.1"/>
    <property type="molecule type" value="Genomic_DNA"/>
</dbReference>
<dbReference type="InterPro" id="IPR027417">
    <property type="entry name" value="P-loop_NTPase"/>
</dbReference>
<accession>A0A2N1M8V2</accession>
<sequence>MKNKTCINKTCIMKTKEPTVDEIKKYKMKELIDFLQQKEDDLELEEEDLEIVRRQRVNGRDFLKITEEKLEKWGMSGGPAARLADFSEECRERKLRSFSSHKIQKDLSGVCINDILRRIRNIGPVNDILHRIRNMGPVIDSNEAMHYKGPTDISRVIAKFGYLPRQAGLGGTSLPSNLVIRSSNEGVNPNDPAVSLRFDIINPLVRELMNKKVILVWAPPFAGKTAITQILEHSLVNAPEYSHYRVIRISLIWRGGINWDNFGEMWEQIVGVTWKEWVRQCDKIPSILIIDEAQLIYSDKEITDNDEKTADQFWMTIKGLLQEVSGINIIMFAAYGYRSSNHTGFSTPVKLPKEYCKSLIDINFSPSELRTYVHKFCNSYLKLDQQSILELYKYIQVATEGHAGLVSHILKYLEVVMNNQKALNWVEAFKCLNSKDFDSSIYINVRAVPNVQSLKKNGDGKLKLCEDTYINGKVPFSINNMDPDASYLVKTGVLAVMDDKYLTFAAPLLRRSFFQQYYGIEDSVDIAPADLYHFIVKVFTAMCNENSGKILRETLGFGYDGRILEQTWQKEFYRIGTRVLGKNKFLSCEVGSVFGCAGRIDFYVNELDWAIELLRDGEDMQGHEDKFEPIAVKYKEIVKYAKSTAIIDICSVNFTDNTRSEAKNVQKMRKDFIYVSCSKAFDAFKIESLGKESVFIRSQD</sequence>
<dbReference type="VEuPathDB" id="FungiDB:RhiirA1_467688"/>